<dbReference type="SUPFAM" id="SSF103473">
    <property type="entry name" value="MFS general substrate transporter"/>
    <property type="match status" value="1"/>
</dbReference>
<dbReference type="RefSeq" id="XP_013331063.1">
    <property type="nucleotide sequence ID" value="XM_013475609.1"/>
</dbReference>
<comment type="subcellular location">
    <subcellularLocation>
        <location evidence="1">Membrane</location>
        <topology evidence="1">Multi-pass membrane protein</topology>
    </subcellularLocation>
</comment>
<dbReference type="GO" id="GO:0016020">
    <property type="term" value="C:membrane"/>
    <property type="evidence" value="ECO:0007669"/>
    <property type="project" value="UniProtKB-SubCell"/>
</dbReference>
<feature type="transmembrane region" description="Helical" evidence="7">
    <location>
        <begin position="349"/>
        <end position="368"/>
    </location>
</feature>
<keyword evidence="10" id="KW-1185">Reference proteome</keyword>
<dbReference type="InterPro" id="IPR036259">
    <property type="entry name" value="MFS_trans_sf"/>
</dbReference>
<name>A0A0F4Z2Y1_RASE3</name>
<evidence type="ECO:0000259" key="8">
    <source>
        <dbReference type="PROSITE" id="PS50850"/>
    </source>
</evidence>
<dbReference type="InterPro" id="IPR011701">
    <property type="entry name" value="MFS"/>
</dbReference>
<feature type="transmembrane region" description="Helical" evidence="7">
    <location>
        <begin position="375"/>
        <end position="394"/>
    </location>
</feature>
<feature type="transmembrane region" description="Helical" evidence="7">
    <location>
        <begin position="467"/>
        <end position="487"/>
    </location>
</feature>
<feature type="transmembrane region" description="Helical" evidence="7">
    <location>
        <begin position="237"/>
        <end position="257"/>
    </location>
</feature>
<keyword evidence="4 7" id="KW-1133">Transmembrane helix</keyword>
<feature type="region of interest" description="Disordered" evidence="6">
    <location>
        <begin position="1"/>
        <end position="35"/>
    </location>
</feature>
<feature type="compositionally biased region" description="Basic and acidic residues" evidence="6">
    <location>
        <begin position="1"/>
        <end position="10"/>
    </location>
</feature>
<keyword evidence="5 7" id="KW-0472">Membrane</keyword>
<dbReference type="PANTHER" id="PTHR43791">
    <property type="entry name" value="PERMEASE-RELATED"/>
    <property type="match status" value="1"/>
</dbReference>
<evidence type="ECO:0000256" key="6">
    <source>
        <dbReference type="SAM" id="MobiDB-lite"/>
    </source>
</evidence>
<feature type="transmembrane region" description="Helical" evidence="7">
    <location>
        <begin position="202"/>
        <end position="225"/>
    </location>
</feature>
<dbReference type="PROSITE" id="PS50850">
    <property type="entry name" value="MFS"/>
    <property type="match status" value="1"/>
</dbReference>
<sequence>MASDDSKKPVWEVSGSGQDSSSTGEGQATTTQRADDVVVLRDDPAAKAAFLATFTPEEEKRIMRKVDRRFLLLIGLMYMVKTVDFNNASSVKVLQVGQPSNILNELHMTSDQYNWVQSIYYISYILFEAPSNLVLKRFTPRLWQTRIVFTWAVVLACHAAIKNRQSFYALRFLLGMFEAGMFPGIMAQLASWYRSDEMAKPVAWLFGIQQVASIVSALLCYVISYMNGIGGMSAWRWVYLLEGLATIAFAGVVFFVLPDYPKSPRSSKWLTPREQDFIETRLSENAPLTHEPAFRKEEVIASLKEPSIWAFMLSQMLVNLGGYALQWYLPTITTSLGFTTLPKNQLLNIPPAAAGVAGVVFSQYFISWAIITRPAYIMIIMAGMVVCFVLFFTISSPGGIYAACVLGTLFYQTYFVPFWSWRSATLKGTTGTAFTLGLQNCVGQVGGVIGPQLFVSKWAYNRYKNSFAIAGSAIIAAFFTNLWTWWLTRNTEYDVMRVARLRRKARREGRIYAEDDVRVFKERQFYSGVLKRKEVDEVAV</sequence>
<feature type="transmembrane region" description="Helical" evidence="7">
    <location>
        <begin position="433"/>
        <end position="455"/>
    </location>
</feature>
<feature type="compositionally biased region" description="Polar residues" evidence="6">
    <location>
        <begin position="15"/>
        <end position="32"/>
    </location>
</feature>
<dbReference type="PANTHER" id="PTHR43791:SF91">
    <property type="entry name" value="MAJOR FACILITATOR SUPERFAMILY (MFS) PROFILE DOMAIN-CONTAINING PROTEIN-RELATED"/>
    <property type="match status" value="1"/>
</dbReference>
<feature type="domain" description="Major facilitator superfamily (MFS) profile" evidence="8">
    <location>
        <begin position="70"/>
        <end position="489"/>
    </location>
</feature>
<dbReference type="Pfam" id="PF07690">
    <property type="entry name" value="MFS_1"/>
    <property type="match status" value="1"/>
</dbReference>
<dbReference type="InterPro" id="IPR020846">
    <property type="entry name" value="MFS_dom"/>
</dbReference>
<dbReference type="OrthoDB" id="2985014at2759"/>
<evidence type="ECO:0000313" key="9">
    <source>
        <dbReference type="EMBL" id="KKA24451.1"/>
    </source>
</evidence>
<gene>
    <name evidence="9" type="ORF">T310_1480</name>
</gene>
<dbReference type="STRING" id="1408163.A0A0F4Z2Y1"/>
<evidence type="ECO:0000256" key="3">
    <source>
        <dbReference type="ARBA" id="ARBA00022692"/>
    </source>
</evidence>
<comment type="caution">
    <text evidence="9">The sequence shown here is derived from an EMBL/GenBank/DDBJ whole genome shotgun (WGS) entry which is preliminary data.</text>
</comment>
<proteinExistence type="predicted"/>
<evidence type="ECO:0000313" key="10">
    <source>
        <dbReference type="Proteomes" id="UP000053958"/>
    </source>
</evidence>
<dbReference type="AlphaFoldDB" id="A0A0F4Z2Y1"/>
<evidence type="ECO:0000256" key="7">
    <source>
        <dbReference type="SAM" id="Phobius"/>
    </source>
</evidence>
<dbReference type="GO" id="GO:0022857">
    <property type="term" value="F:transmembrane transporter activity"/>
    <property type="evidence" value="ECO:0007669"/>
    <property type="project" value="InterPro"/>
</dbReference>
<feature type="transmembrane region" description="Helical" evidence="7">
    <location>
        <begin position="167"/>
        <end position="190"/>
    </location>
</feature>
<dbReference type="EMBL" id="LASV01000061">
    <property type="protein sequence ID" value="KKA24451.1"/>
    <property type="molecule type" value="Genomic_DNA"/>
</dbReference>
<evidence type="ECO:0000256" key="5">
    <source>
        <dbReference type="ARBA" id="ARBA00023136"/>
    </source>
</evidence>
<dbReference type="GeneID" id="25313831"/>
<evidence type="ECO:0000256" key="2">
    <source>
        <dbReference type="ARBA" id="ARBA00022448"/>
    </source>
</evidence>
<organism evidence="9 10">
    <name type="scientific">Rasamsonia emersonii (strain ATCC 16479 / CBS 393.64 / IMI 116815)</name>
    <dbReference type="NCBI Taxonomy" id="1408163"/>
    <lineage>
        <taxon>Eukaryota</taxon>
        <taxon>Fungi</taxon>
        <taxon>Dikarya</taxon>
        <taxon>Ascomycota</taxon>
        <taxon>Pezizomycotina</taxon>
        <taxon>Eurotiomycetes</taxon>
        <taxon>Eurotiomycetidae</taxon>
        <taxon>Eurotiales</taxon>
        <taxon>Trichocomaceae</taxon>
        <taxon>Rasamsonia</taxon>
    </lineage>
</organism>
<evidence type="ECO:0000256" key="1">
    <source>
        <dbReference type="ARBA" id="ARBA00004141"/>
    </source>
</evidence>
<protein>
    <submittedName>
        <fullName evidence="9">Vitamin H transporter</fullName>
    </submittedName>
</protein>
<feature type="transmembrane region" description="Helical" evidence="7">
    <location>
        <begin position="142"/>
        <end position="161"/>
    </location>
</feature>
<reference evidence="9 10" key="1">
    <citation type="submission" date="2015-04" db="EMBL/GenBank/DDBJ databases">
        <authorList>
            <person name="Heijne W.H."/>
            <person name="Fedorova N.D."/>
            <person name="Nierman W.C."/>
            <person name="Vollebregt A.W."/>
            <person name="Zhao Z."/>
            <person name="Wu L."/>
            <person name="Kumar M."/>
            <person name="Stam H."/>
            <person name="van den Berg M.A."/>
            <person name="Pel H.J."/>
        </authorList>
    </citation>
    <scope>NUCLEOTIDE SEQUENCE [LARGE SCALE GENOMIC DNA]</scope>
    <source>
        <strain evidence="9 10">CBS 393.64</strain>
    </source>
</reference>
<keyword evidence="3 7" id="KW-0812">Transmembrane</keyword>
<evidence type="ECO:0000256" key="4">
    <source>
        <dbReference type="ARBA" id="ARBA00022989"/>
    </source>
</evidence>
<keyword evidence="2" id="KW-0813">Transport</keyword>
<feature type="transmembrane region" description="Helical" evidence="7">
    <location>
        <begin position="400"/>
        <end position="421"/>
    </location>
</feature>
<dbReference type="Proteomes" id="UP000053958">
    <property type="component" value="Unassembled WGS sequence"/>
</dbReference>
<accession>A0A0F4Z2Y1</accession>
<dbReference type="Gene3D" id="1.20.1250.20">
    <property type="entry name" value="MFS general substrate transporter like domains"/>
    <property type="match status" value="2"/>
</dbReference>